<dbReference type="Proteomes" id="UP000539372">
    <property type="component" value="Unassembled WGS sequence"/>
</dbReference>
<evidence type="ECO:0000313" key="3">
    <source>
        <dbReference type="EMBL" id="NMM44390.1"/>
    </source>
</evidence>
<dbReference type="PROSITE" id="PS00636">
    <property type="entry name" value="DNAJ_1"/>
    <property type="match status" value="1"/>
</dbReference>
<dbReference type="GO" id="GO:0051082">
    <property type="term" value="F:unfolded protein binding"/>
    <property type="evidence" value="ECO:0007669"/>
    <property type="project" value="InterPro"/>
</dbReference>
<dbReference type="InterPro" id="IPR036869">
    <property type="entry name" value="J_dom_sf"/>
</dbReference>
<dbReference type="SUPFAM" id="SSF49493">
    <property type="entry name" value="HSP40/DnaJ peptide-binding domain"/>
    <property type="match status" value="2"/>
</dbReference>
<keyword evidence="4" id="KW-1185">Reference proteome</keyword>
<reference evidence="3 4" key="1">
    <citation type="submission" date="2020-04" db="EMBL/GenBank/DDBJ databases">
        <title>Rhodospirillaceae bacterium KN72 isolated from deep sea.</title>
        <authorList>
            <person name="Zhang D.-C."/>
        </authorList>
    </citation>
    <scope>NUCLEOTIDE SEQUENCE [LARGE SCALE GENOMIC DNA]</scope>
    <source>
        <strain evidence="3 4">KN72</strain>
    </source>
</reference>
<dbReference type="PANTHER" id="PTHR43096:SF48">
    <property type="entry name" value="CHAPERONE PROTEIN DNAJ"/>
    <property type="match status" value="1"/>
</dbReference>
<evidence type="ECO:0000256" key="1">
    <source>
        <dbReference type="ARBA" id="ARBA00023186"/>
    </source>
</evidence>
<dbReference type="InterPro" id="IPR008971">
    <property type="entry name" value="HSP40/DnaJ_pept-bd"/>
</dbReference>
<dbReference type="PROSITE" id="PS50076">
    <property type="entry name" value="DNAJ_2"/>
    <property type="match status" value="1"/>
</dbReference>
<protein>
    <submittedName>
        <fullName evidence="3">J domain-containing protein</fullName>
    </submittedName>
</protein>
<dbReference type="Pfam" id="PF00226">
    <property type="entry name" value="DnaJ"/>
    <property type="match status" value="1"/>
</dbReference>
<dbReference type="Gene3D" id="2.60.260.20">
    <property type="entry name" value="Urease metallochaperone UreE, N-terminal domain"/>
    <property type="match status" value="2"/>
</dbReference>
<dbReference type="GO" id="GO:0005737">
    <property type="term" value="C:cytoplasm"/>
    <property type="evidence" value="ECO:0007669"/>
    <property type="project" value="TreeGrafter"/>
</dbReference>
<organism evidence="3 4">
    <name type="scientific">Pacificispira spongiicola</name>
    <dbReference type="NCBI Taxonomy" id="2729598"/>
    <lineage>
        <taxon>Bacteria</taxon>
        <taxon>Pseudomonadati</taxon>
        <taxon>Pseudomonadota</taxon>
        <taxon>Alphaproteobacteria</taxon>
        <taxon>Rhodospirillales</taxon>
        <taxon>Rhodospirillaceae</taxon>
        <taxon>Pacificispira</taxon>
    </lineage>
</organism>
<dbReference type="CDD" id="cd06257">
    <property type="entry name" value="DnaJ"/>
    <property type="match status" value="1"/>
</dbReference>
<dbReference type="Gene3D" id="1.10.287.110">
    <property type="entry name" value="DnaJ domain"/>
    <property type="match status" value="1"/>
</dbReference>
<dbReference type="PANTHER" id="PTHR43096">
    <property type="entry name" value="DNAJ HOMOLOG 1, MITOCHONDRIAL-RELATED"/>
    <property type="match status" value="1"/>
</dbReference>
<evidence type="ECO:0000259" key="2">
    <source>
        <dbReference type="PROSITE" id="PS50076"/>
    </source>
</evidence>
<dbReference type="InterPro" id="IPR001623">
    <property type="entry name" value="DnaJ_domain"/>
</dbReference>
<name>A0A7Y0HE69_9PROT</name>
<dbReference type="EMBL" id="JABBNT010000002">
    <property type="protein sequence ID" value="NMM44390.1"/>
    <property type="molecule type" value="Genomic_DNA"/>
</dbReference>
<evidence type="ECO:0000313" key="4">
    <source>
        <dbReference type="Proteomes" id="UP000539372"/>
    </source>
</evidence>
<accession>A0A7Y0HE69</accession>
<dbReference type="PRINTS" id="PR00625">
    <property type="entry name" value="JDOMAIN"/>
</dbReference>
<dbReference type="InterPro" id="IPR002939">
    <property type="entry name" value="DnaJ_C"/>
</dbReference>
<keyword evidence="1" id="KW-0143">Chaperone</keyword>
<dbReference type="AlphaFoldDB" id="A0A7Y0HE69"/>
<gene>
    <name evidence="3" type="ORF">HH303_07860</name>
</gene>
<dbReference type="SUPFAM" id="SSF46565">
    <property type="entry name" value="Chaperone J-domain"/>
    <property type="match status" value="1"/>
</dbReference>
<dbReference type="FunFam" id="2.60.260.20:FF:000013">
    <property type="entry name" value="DnaJ subfamily B member 11"/>
    <property type="match status" value="1"/>
</dbReference>
<dbReference type="RefSeq" id="WP_169624679.1">
    <property type="nucleotide sequence ID" value="NZ_JABBNT010000002.1"/>
</dbReference>
<dbReference type="InterPro" id="IPR018253">
    <property type="entry name" value="DnaJ_domain_CS"/>
</dbReference>
<comment type="caution">
    <text evidence="3">The sequence shown here is derived from an EMBL/GenBank/DDBJ whole genome shotgun (WGS) entry which is preliminary data.</text>
</comment>
<sequence length="301" mass="32517">MKDPYEVLGVKRNASADDIKQAYRRLAKEFHPDLNPDDPIVEQRFKEISHAYSILGDKEKRAKFDAGEINADGSQRAPFGGGGFGGRAGGGGFGGFGGDAAEDIFADLFGRNRSRARTMRMKGKDVNYSLRVSFLEAARGITRRVNLYDGKSLDVRIPPGTADGQTLRLKGQGMPGMGGGEAGDAFIEVQVDSHRFFERDGNDIFVDVPVTLAEAVLGAKITVPTIHGNVALSIPAGSNSGKTLRLRGKGIQARPGVAGDQFVKLSVVLPDKPDQALVDFVTEWSKDYDYDVRKRAGLDDL</sequence>
<proteinExistence type="predicted"/>
<dbReference type="GO" id="GO:0042026">
    <property type="term" value="P:protein refolding"/>
    <property type="evidence" value="ECO:0007669"/>
    <property type="project" value="TreeGrafter"/>
</dbReference>
<feature type="domain" description="J" evidence="2">
    <location>
        <begin position="3"/>
        <end position="68"/>
    </location>
</feature>
<dbReference type="SMART" id="SM00271">
    <property type="entry name" value="DnaJ"/>
    <property type="match status" value="1"/>
</dbReference>
<dbReference type="CDD" id="cd10747">
    <property type="entry name" value="DnaJ_C"/>
    <property type="match status" value="1"/>
</dbReference>
<dbReference type="Pfam" id="PF01556">
    <property type="entry name" value="DnaJ_C"/>
    <property type="match status" value="1"/>
</dbReference>